<comment type="subcellular location">
    <subcellularLocation>
        <location evidence="1">Membrane</location>
        <topology evidence="1">Multi-pass membrane protein</topology>
    </subcellularLocation>
</comment>
<feature type="transmembrane region" description="Helical" evidence="6">
    <location>
        <begin position="58"/>
        <end position="80"/>
    </location>
</feature>
<proteinExistence type="inferred from homology"/>
<keyword evidence="5 6" id="KW-0472">Membrane</keyword>
<feature type="transmembrane region" description="Helical" evidence="6">
    <location>
        <begin position="196"/>
        <end position="226"/>
    </location>
</feature>
<comment type="caution">
    <text evidence="8">The sequence shown here is derived from an EMBL/GenBank/DDBJ whole genome shotgun (WGS) entry which is preliminary data.</text>
</comment>
<feature type="transmembrane region" description="Helical" evidence="6">
    <location>
        <begin position="171"/>
        <end position="190"/>
    </location>
</feature>
<feature type="transmembrane region" description="Helical" evidence="6">
    <location>
        <begin position="86"/>
        <end position="109"/>
    </location>
</feature>
<feature type="transmembrane region" description="Helical" evidence="6">
    <location>
        <begin position="116"/>
        <end position="134"/>
    </location>
</feature>
<feature type="transmembrane region" description="Helical" evidence="6">
    <location>
        <begin position="262"/>
        <end position="281"/>
    </location>
</feature>
<feature type="transmembrane region" description="Helical" evidence="6">
    <location>
        <begin position="33"/>
        <end position="51"/>
    </location>
</feature>
<dbReference type="PANTHER" id="PTHR32322:SF9">
    <property type="entry name" value="AMINO-ACID METABOLITE EFFLUX PUMP-RELATED"/>
    <property type="match status" value="1"/>
</dbReference>
<evidence type="ECO:0000313" key="8">
    <source>
        <dbReference type="EMBL" id="THG32972.1"/>
    </source>
</evidence>
<name>A0A4S4FST3_9MICO</name>
<dbReference type="InterPro" id="IPR050638">
    <property type="entry name" value="AA-Vitamin_Transporters"/>
</dbReference>
<dbReference type="RefSeq" id="WP_136425753.1">
    <property type="nucleotide sequence ID" value="NZ_SSSM01000001.1"/>
</dbReference>
<reference evidence="8 9" key="1">
    <citation type="submission" date="2019-04" db="EMBL/GenBank/DDBJ databases">
        <authorList>
            <person name="Jiang L."/>
        </authorList>
    </citation>
    <scope>NUCLEOTIDE SEQUENCE [LARGE SCALE GENOMIC DNA]</scope>
    <source>
        <strain evidence="8 9">YIM 131853</strain>
    </source>
</reference>
<accession>A0A4S4FST3</accession>
<dbReference type="Proteomes" id="UP000309133">
    <property type="component" value="Unassembled WGS sequence"/>
</dbReference>
<evidence type="ECO:0000256" key="1">
    <source>
        <dbReference type="ARBA" id="ARBA00004141"/>
    </source>
</evidence>
<dbReference type="InterPro" id="IPR037185">
    <property type="entry name" value="EmrE-like"/>
</dbReference>
<evidence type="ECO:0000259" key="7">
    <source>
        <dbReference type="Pfam" id="PF00892"/>
    </source>
</evidence>
<feature type="transmembrane region" description="Helical" evidence="6">
    <location>
        <begin position="7"/>
        <end position="27"/>
    </location>
</feature>
<dbReference type="OrthoDB" id="9812521at2"/>
<dbReference type="PANTHER" id="PTHR32322">
    <property type="entry name" value="INNER MEMBRANE TRANSPORTER"/>
    <property type="match status" value="1"/>
</dbReference>
<dbReference type="EMBL" id="SSSM01000001">
    <property type="protein sequence ID" value="THG32972.1"/>
    <property type="molecule type" value="Genomic_DNA"/>
</dbReference>
<keyword evidence="9" id="KW-1185">Reference proteome</keyword>
<organism evidence="8 9">
    <name type="scientific">Naasia lichenicola</name>
    <dbReference type="NCBI Taxonomy" id="2565933"/>
    <lineage>
        <taxon>Bacteria</taxon>
        <taxon>Bacillati</taxon>
        <taxon>Actinomycetota</taxon>
        <taxon>Actinomycetes</taxon>
        <taxon>Micrococcales</taxon>
        <taxon>Microbacteriaceae</taxon>
        <taxon>Naasia</taxon>
    </lineage>
</organism>
<evidence type="ECO:0000313" key="9">
    <source>
        <dbReference type="Proteomes" id="UP000309133"/>
    </source>
</evidence>
<dbReference type="AlphaFoldDB" id="A0A4S4FST3"/>
<feature type="domain" description="EamA" evidence="7">
    <location>
        <begin position="8"/>
        <end position="130"/>
    </location>
</feature>
<dbReference type="Gene3D" id="1.10.3730.20">
    <property type="match status" value="1"/>
</dbReference>
<keyword evidence="4 6" id="KW-1133">Transmembrane helix</keyword>
<evidence type="ECO:0000256" key="6">
    <source>
        <dbReference type="SAM" id="Phobius"/>
    </source>
</evidence>
<dbReference type="InterPro" id="IPR000620">
    <property type="entry name" value="EamA_dom"/>
</dbReference>
<dbReference type="GO" id="GO:0016020">
    <property type="term" value="C:membrane"/>
    <property type="evidence" value="ECO:0007669"/>
    <property type="project" value="UniProtKB-SubCell"/>
</dbReference>
<feature type="transmembrane region" description="Helical" evidence="6">
    <location>
        <begin position="140"/>
        <end position="159"/>
    </location>
</feature>
<gene>
    <name evidence="8" type="ORF">E6C64_00960</name>
</gene>
<sequence>MPTRSKYLALLVVLIWGVNFVVIDAGVADVPPLLFLAIRFTLVAFPAILFVPRPGIGFWRVLGIGAFMSLAQFSLLYLALALGMPAGLASLVLQIQVVFSVMLSALFLGERPSRRALIGILIGSAGLVIVAVASGLGVTAIPFALTIGAALGWAIGNTLSRRAKAASGLSLVVWSALVVPVPTALLSLLIDGPDAIVASIGSFTVVSLLSTLYTVVLASFVGYGIWNTLLARHPASAVTPFALLIPIVGILAAWLLRGEQPGVGQLVGGAVMLGGVAYAMLERRPRLVS</sequence>
<evidence type="ECO:0000256" key="5">
    <source>
        <dbReference type="ARBA" id="ARBA00023136"/>
    </source>
</evidence>
<comment type="similarity">
    <text evidence="2">Belongs to the EamA transporter family.</text>
</comment>
<dbReference type="Pfam" id="PF00892">
    <property type="entry name" value="EamA"/>
    <property type="match status" value="2"/>
</dbReference>
<protein>
    <submittedName>
        <fullName evidence="8">EamA family transporter</fullName>
    </submittedName>
</protein>
<evidence type="ECO:0000256" key="2">
    <source>
        <dbReference type="ARBA" id="ARBA00007362"/>
    </source>
</evidence>
<evidence type="ECO:0000256" key="4">
    <source>
        <dbReference type="ARBA" id="ARBA00022989"/>
    </source>
</evidence>
<evidence type="ECO:0000256" key="3">
    <source>
        <dbReference type="ARBA" id="ARBA00022692"/>
    </source>
</evidence>
<dbReference type="SUPFAM" id="SSF103481">
    <property type="entry name" value="Multidrug resistance efflux transporter EmrE"/>
    <property type="match status" value="2"/>
</dbReference>
<feature type="domain" description="EamA" evidence="7">
    <location>
        <begin position="145"/>
        <end position="278"/>
    </location>
</feature>
<feature type="transmembrane region" description="Helical" evidence="6">
    <location>
        <begin position="238"/>
        <end position="256"/>
    </location>
</feature>
<keyword evidence="3 6" id="KW-0812">Transmembrane</keyword>